<organism evidence="2 3">
    <name type="scientific">Trichonephila inaurata madagascariensis</name>
    <dbReference type="NCBI Taxonomy" id="2747483"/>
    <lineage>
        <taxon>Eukaryota</taxon>
        <taxon>Metazoa</taxon>
        <taxon>Ecdysozoa</taxon>
        <taxon>Arthropoda</taxon>
        <taxon>Chelicerata</taxon>
        <taxon>Arachnida</taxon>
        <taxon>Araneae</taxon>
        <taxon>Araneomorphae</taxon>
        <taxon>Entelegynae</taxon>
        <taxon>Araneoidea</taxon>
        <taxon>Nephilidae</taxon>
        <taxon>Trichonephila</taxon>
        <taxon>Trichonephila inaurata</taxon>
    </lineage>
</organism>
<dbReference type="AlphaFoldDB" id="A0A8X6XGV6"/>
<dbReference type="Proteomes" id="UP000886998">
    <property type="component" value="Unassembled WGS sequence"/>
</dbReference>
<proteinExistence type="predicted"/>
<feature type="signal peptide" evidence="1">
    <location>
        <begin position="1"/>
        <end position="20"/>
    </location>
</feature>
<sequence length="151" mass="16899">MLSVVCQYFMFSLWAAHWRCSCFLFTEHFPDNFLSLGLGLHHGEEPYKFPRSSGIPLKRSSSFYGATASLILKTVTLFHLAFAPLEEPLQDSGRFGATASLILPFTYGTPTRFRATGLPLQGRVRLWGHCISNTKDCDSTLHLAFAPLENP</sequence>
<accession>A0A8X6XGV6</accession>
<name>A0A8X6XGV6_9ARAC</name>
<gene>
    <name evidence="2" type="ORF">TNIN_411201</name>
</gene>
<keyword evidence="1" id="KW-0732">Signal</keyword>
<protein>
    <recommendedName>
        <fullName evidence="4">Secreted protein</fullName>
    </recommendedName>
</protein>
<evidence type="ECO:0008006" key="4">
    <source>
        <dbReference type="Google" id="ProtNLM"/>
    </source>
</evidence>
<keyword evidence="3" id="KW-1185">Reference proteome</keyword>
<evidence type="ECO:0000313" key="2">
    <source>
        <dbReference type="EMBL" id="GFY52214.1"/>
    </source>
</evidence>
<evidence type="ECO:0000313" key="3">
    <source>
        <dbReference type="Proteomes" id="UP000886998"/>
    </source>
</evidence>
<reference evidence="2" key="1">
    <citation type="submission" date="2020-08" db="EMBL/GenBank/DDBJ databases">
        <title>Multicomponent nature underlies the extraordinary mechanical properties of spider dragline silk.</title>
        <authorList>
            <person name="Kono N."/>
            <person name="Nakamura H."/>
            <person name="Mori M."/>
            <person name="Yoshida Y."/>
            <person name="Ohtoshi R."/>
            <person name="Malay A.D."/>
            <person name="Moran D.A.P."/>
            <person name="Tomita M."/>
            <person name="Numata K."/>
            <person name="Arakawa K."/>
        </authorList>
    </citation>
    <scope>NUCLEOTIDE SEQUENCE</scope>
</reference>
<evidence type="ECO:0000256" key="1">
    <source>
        <dbReference type="SAM" id="SignalP"/>
    </source>
</evidence>
<feature type="chain" id="PRO_5036454524" description="Secreted protein" evidence="1">
    <location>
        <begin position="21"/>
        <end position="151"/>
    </location>
</feature>
<dbReference type="EMBL" id="BMAV01008553">
    <property type="protein sequence ID" value="GFY52214.1"/>
    <property type="molecule type" value="Genomic_DNA"/>
</dbReference>
<comment type="caution">
    <text evidence="2">The sequence shown here is derived from an EMBL/GenBank/DDBJ whole genome shotgun (WGS) entry which is preliminary data.</text>
</comment>